<dbReference type="GO" id="GO:0016020">
    <property type="term" value="C:membrane"/>
    <property type="evidence" value="ECO:0007669"/>
    <property type="project" value="UniProtKB-SubCell"/>
</dbReference>
<keyword evidence="5 6" id="KW-0472">Membrane</keyword>
<organism evidence="7">
    <name type="scientific">Amblyomma maculatum</name>
    <name type="common">Gulf Coast tick</name>
    <dbReference type="NCBI Taxonomy" id="34609"/>
    <lineage>
        <taxon>Eukaryota</taxon>
        <taxon>Metazoa</taxon>
        <taxon>Ecdysozoa</taxon>
        <taxon>Arthropoda</taxon>
        <taxon>Chelicerata</taxon>
        <taxon>Arachnida</taxon>
        <taxon>Acari</taxon>
        <taxon>Parasitiformes</taxon>
        <taxon>Ixodida</taxon>
        <taxon>Ixodoidea</taxon>
        <taxon>Ixodidae</taxon>
        <taxon>Amblyomminae</taxon>
        <taxon>Amblyomma</taxon>
    </lineage>
</organism>
<evidence type="ECO:0000256" key="1">
    <source>
        <dbReference type="ARBA" id="ARBA00004141"/>
    </source>
</evidence>
<feature type="transmembrane region" description="Helical" evidence="6">
    <location>
        <begin position="125"/>
        <end position="147"/>
    </location>
</feature>
<evidence type="ECO:0000256" key="3">
    <source>
        <dbReference type="ARBA" id="ARBA00022692"/>
    </source>
</evidence>
<dbReference type="InterPro" id="IPR010540">
    <property type="entry name" value="CmpB_TMEM229"/>
</dbReference>
<dbReference type="EMBL" id="JO844633">
    <property type="protein sequence ID" value="AEO36250.1"/>
    <property type="molecule type" value="mRNA"/>
</dbReference>
<reference evidence="7" key="1">
    <citation type="journal article" date="2011" name="PLoS ONE">
        <title>A deep insight into the sialotranscriptome of the gulf coast tick, Amblyomma maculatum.</title>
        <authorList>
            <person name="Karim S."/>
            <person name="Singh P."/>
            <person name="Ribeiro J.M."/>
        </authorList>
    </citation>
    <scope>NUCLEOTIDE SEQUENCE</scope>
    <source>
        <tissue evidence="7">Salivary gland</tissue>
    </source>
</reference>
<dbReference type="PANTHER" id="PTHR31746">
    <property type="entry name" value="TRANSMEMBRANE PROTEIN 229 FAMILY MEMBER"/>
    <property type="match status" value="1"/>
</dbReference>
<keyword evidence="4 6" id="KW-1133">Transmembrane helix</keyword>
<evidence type="ECO:0000256" key="5">
    <source>
        <dbReference type="ARBA" id="ARBA00023136"/>
    </source>
</evidence>
<evidence type="ECO:0000313" key="7">
    <source>
        <dbReference type="EMBL" id="AEO36250.1"/>
    </source>
</evidence>
<dbReference type="Pfam" id="PF06541">
    <property type="entry name" value="ABC_trans_CmpB"/>
    <property type="match status" value="1"/>
</dbReference>
<evidence type="ECO:0000256" key="2">
    <source>
        <dbReference type="ARBA" id="ARBA00006371"/>
    </source>
</evidence>
<name>G3MRY2_AMBMU</name>
<dbReference type="AlphaFoldDB" id="G3MRY2"/>
<feature type="transmembrane region" description="Helical" evidence="6">
    <location>
        <begin position="25"/>
        <end position="46"/>
    </location>
</feature>
<evidence type="ECO:0000256" key="6">
    <source>
        <dbReference type="SAM" id="Phobius"/>
    </source>
</evidence>
<accession>G3MRY2</accession>
<comment type="similarity">
    <text evidence="2">Belongs to the TMEM229 family.</text>
</comment>
<comment type="subcellular location">
    <subcellularLocation>
        <location evidence="1">Membrane</location>
        <topology evidence="1">Multi-pass membrane protein</topology>
    </subcellularLocation>
</comment>
<evidence type="ECO:0008006" key="8">
    <source>
        <dbReference type="Google" id="ProtNLM"/>
    </source>
</evidence>
<protein>
    <recommendedName>
        <fullName evidence="8">Transmembrane protein 229B</fullName>
    </recommendedName>
</protein>
<dbReference type="PANTHER" id="PTHR31746:SF3">
    <property type="entry name" value="TRANSMEMBRANE PROTEIN 229B"/>
    <property type="match status" value="1"/>
</dbReference>
<sequence>MAPTGGPAGSGKITPWRPLSLACRLYLYALHGYLIEVTFTAAWNFVASGSLELRGHSSVWSLVIYSVSCMAMEKINDLLHTRGFVLPARALAHTLWIYVWEFTTGFVLRAMGWCPWDYSDFQYNIAGLVTLEYAPLWFLCGVLFEVLMVPNVRQLVWVHHVESAGGLGQAAPVLPLKNGYVVPVLKGD</sequence>
<proteinExistence type="evidence at transcript level"/>
<evidence type="ECO:0000256" key="4">
    <source>
        <dbReference type="ARBA" id="ARBA00022989"/>
    </source>
</evidence>
<keyword evidence="3 6" id="KW-0812">Transmembrane</keyword>